<dbReference type="RefSeq" id="WP_345257937.1">
    <property type="nucleotide sequence ID" value="NZ_BAABGY010000016.1"/>
</dbReference>
<keyword evidence="4" id="KW-1185">Reference proteome</keyword>
<feature type="domain" description="SusE outer membrane protein" evidence="2">
    <location>
        <begin position="24"/>
        <end position="126"/>
    </location>
</feature>
<keyword evidence="1" id="KW-0732">Signal</keyword>
<evidence type="ECO:0000313" key="4">
    <source>
        <dbReference type="Proteomes" id="UP001501725"/>
    </source>
</evidence>
<dbReference type="Proteomes" id="UP001501725">
    <property type="component" value="Unassembled WGS sequence"/>
</dbReference>
<name>A0ABP8HQA0_9BACT</name>
<evidence type="ECO:0000313" key="3">
    <source>
        <dbReference type="EMBL" id="GAA4342627.1"/>
    </source>
</evidence>
<dbReference type="Gene3D" id="2.60.40.3620">
    <property type="match status" value="2"/>
</dbReference>
<gene>
    <name evidence="3" type="ORF">GCM10023184_42240</name>
</gene>
<dbReference type="PROSITE" id="PS51257">
    <property type="entry name" value="PROKAR_LIPOPROTEIN"/>
    <property type="match status" value="1"/>
</dbReference>
<dbReference type="EMBL" id="BAABGY010000016">
    <property type="protein sequence ID" value="GAA4342627.1"/>
    <property type="molecule type" value="Genomic_DNA"/>
</dbReference>
<evidence type="ECO:0000259" key="2">
    <source>
        <dbReference type="Pfam" id="PF14292"/>
    </source>
</evidence>
<proteinExistence type="predicted"/>
<dbReference type="Pfam" id="PF14292">
    <property type="entry name" value="SusE"/>
    <property type="match status" value="1"/>
</dbReference>
<dbReference type="InterPro" id="IPR025970">
    <property type="entry name" value="SusE"/>
</dbReference>
<feature type="signal peptide" evidence="1">
    <location>
        <begin position="1"/>
        <end position="19"/>
    </location>
</feature>
<feature type="chain" id="PRO_5045790111" description="SusE outer membrane protein domain-containing protein" evidence="1">
    <location>
        <begin position="20"/>
        <end position="402"/>
    </location>
</feature>
<evidence type="ECO:0000256" key="1">
    <source>
        <dbReference type="SAM" id="SignalP"/>
    </source>
</evidence>
<reference evidence="4" key="1">
    <citation type="journal article" date="2019" name="Int. J. Syst. Evol. Microbiol.">
        <title>The Global Catalogue of Microorganisms (GCM) 10K type strain sequencing project: providing services to taxonomists for standard genome sequencing and annotation.</title>
        <authorList>
            <consortium name="The Broad Institute Genomics Platform"/>
            <consortium name="The Broad Institute Genome Sequencing Center for Infectious Disease"/>
            <person name="Wu L."/>
            <person name="Ma J."/>
        </authorList>
    </citation>
    <scope>NUCLEOTIDE SEQUENCE [LARGE SCALE GENOMIC DNA]</scope>
    <source>
        <strain evidence="4">JCM 17919</strain>
    </source>
</reference>
<sequence length="402" mass="43037">MKRISQLFAFVLLALAVVSCDKKQDLTNYADGTAPQLSVNNVTIAPTAADSNNAVVTFKWTDPQYQINSNTKYILQIDSAGKNFSNPFTRELIGANTTSIIAKDLNNWMLGRGYAFNVPVSMQARLISSHANNNDRLTSNVIAMTLRPYLIPPRVAVPASDSLVIVGAATEVGWTNNNPAQRLQKFVKINATTWAGIFRLNGGQEFLILPEAGNWDKKYAMSDNNVPNVGSTGTFGYKGPGTPNTFDANFKAPAATGLYRIELDFQMGRYTITPWSGMLTPNFYVTGAATGDGWANSATPPASQTFTRISSSEYVLTTTLQGGQEFLILPVAGSWDQKYALADNSVAGISAGGQFGYKGAGTPGTFDANFKAPATTGTYTIRLNLAAPVTPGSGASGRFTIQ</sequence>
<protein>
    <recommendedName>
        <fullName evidence="2">SusE outer membrane protein domain-containing protein</fullName>
    </recommendedName>
</protein>
<organism evidence="3 4">
    <name type="scientific">Flaviaesturariibacter amylovorans</name>
    <dbReference type="NCBI Taxonomy" id="1084520"/>
    <lineage>
        <taxon>Bacteria</taxon>
        <taxon>Pseudomonadati</taxon>
        <taxon>Bacteroidota</taxon>
        <taxon>Chitinophagia</taxon>
        <taxon>Chitinophagales</taxon>
        <taxon>Chitinophagaceae</taxon>
        <taxon>Flaviaestuariibacter</taxon>
    </lineage>
</organism>
<comment type="caution">
    <text evidence="3">The sequence shown here is derived from an EMBL/GenBank/DDBJ whole genome shotgun (WGS) entry which is preliminary data.</text>
</comment>
<accession>A0ABP8HQA0</accession>